<sequence length="507" mass="55699">MSDRLRITWYGVTIFLSSAFLLVLEILAGRLIAPYVGVSLYTWTAIIGVILAGLSLGNWLGGIWADRGGNELAAGITLALAGLFSLGILFLLTLVAPLIEAREMTLLGASFFYVLTLFFMPAVLLGVVTPLLTTLALGLDRRTGHIVGRMHALAALGSILGTFVTGYVLIQYLGTRGIIIGTAIGLFLLALPFFKGRSRAAPIAVLVAAVGLILVTDARNGFSNPCDRESNYFCIRVVDDSERAPFGVARSLVLDHLVHGTNHDSEPGMLISPYVQLMDELALEHFGEEKAETLRWFFAGGGAYTLPRSVRSRTPNATVAVAELDPLVTRTAEEGLFLDTAGMRVVHADARTVLTREPSEHYDVIVSDAFHDISIPYHLVTSEYAELVRSRLAPDGIYLLNVLDAFPDPRLVKSMMKTLSESFEHVHVWMDMVPPEAERMTFVISASDAREPPETLVARRGFDHRWLRVTEPMMQTGTAFDALPLLTDDYVPVERLVSEFYFEDLGR</sequence>
<name>A0A1H2Z253_THIRO</name>
<dbReference type="PROSITE" id="PS51006">
    <property type="entry name" value="PABS_2"/>
    <property type="match status" value="1"/>
</dbReference>
<dbReference type="PANTHER" id="PTHR43317">
    <property type="entry name" value="THERMOSPERMINE SYNTHASE ACAULIS5"/>
    <property type="match status" value="1"/>
</dbReference>
<dbReference type="Proteomes" id="UP000198816">
    <property type="component" value="Unassembled WGS sequence"/>
</dbReference>
<evidence type="ECO:0000256" key="5">
    <source>
        <dbReference type="SAM" id="Phobius"/>
    </source>
</evidence>
<feature type="transmembrane region" description="Helical" evidence="5">
    <location>
        <begin position="176"/>
        <end position="194"/>
    </location>
</feature>
<feature type="transmembrane region" description="Helical" evidence="5">
    <location>
        <begin position="201"/>
        <end position="218"/>
    </location>
</feature>
<evidence type="ECO:0000256" key="1">
    <source>
        <dbReference type="ARBA" id="ARBA00007867"/>
    </source>
</evidence>
<dbReference type="AlphaFoldDB" id="A0A1H2Z253"/>
<dbReference type="GO" id="GO:0010487">
    <property type="term" value="F:thermospermine synthase activity"/>
    <property type="evidence" value="ECO:0007669"/>
    <property type="project" value="TreeGrafter"/>
</dbReference>
<evidence type="ECO:0000256" key="2">
    <source>
        <dbReference type="ARBA" id="ARBA00022679"/>
    </source>
</evidence>
<feature type="transmembrane region" description="Helical" evidence="5">
    <location>
        <begin position="151"/>
        <end position="170"/>
    </location>
</feature>
<comment type="similarity">
    <text evidence="1">Belongs to the spermidine/spermine synthase family.</text>
</comment>
<dbReference type="GO" id="GO:0006596">
    <property type="term" value="P:polyamine biosynthetic process"/>
    <property type="evidence" value="ECO:0007669"/>
    <property type="project" value="UniProtKB-UniRule"/>
</dbReference>
<feature type="transmembrane region" description="Helical" evidence="5">
    <location>
        <begin position="40"/>
        <end position="60"/>
    </location>
</feature>
<protein>
    <submittedName>
        <fullName evidence="7">Spermidine synthase</fullName>
    </submittedName>
</protein>
<keyword evidence="8" id="KW-1185">Reference proteome</keyword>
<evidence type="ECO:0000313" key="7">
    <source>
        <dbReference type="EMBL" id="SDX11500.1"/>
    </source>
</evidence>
<feature type="active site" description="Proton acceptor" evidence="4">
    <location>
        <position position="368"/>
    </location>
</feature>
<dbReference type="OrthoDB" id="9761985at2"/>
<keyword evidence="5" id="KW-0812">Transmembrane</keyword>
<organism evidence="7 8">
    <name type="scientific">Thiocapsa roseopersicina</name>
    <dbReference type="NCBI Taxonomy" id="1058"/>
    <lineage>
        <taxon>Bacteria</taxon>
        <taxon>Pseudomonadati</taxon>
        <taxon>Pseudomonadota</taxon>
        <taxon>Gammaproteobacteria</taxon>
        <taxon>Chromatiales</taxon>
        <taxon>Chromatiaceae</taxon>
        <taxon>Thiocapsa</taxon>
    </lineage>
</organism>
<keyword evidence="2 4" id="KW-0808">Transferase</keyword>
<keyword evidence="3 4" id="KW-0620">Polyamine biosynthesis</keyword>
<evidence type="ECO:0000256" key="4">
    <source>
        <dbReference type="PROSITE-ProRule" id="PRU00354"/>
    </source>
</evidence>
<keyword evidence="5" id="KW-1133">Transmembrane helix</keyword>
<dbReference type="Pfam" id="PF01564">
    <property type="entry name" value="Spermine_synth"/>
    <property type="match status" value="1"/>
</dbReference>
<dbReference type="PANTHER" id="PTHR43317:SF1">
    <property type="entry name" value="THERMOSPERMINE SYNTHASE ACAULIS5"/>
    <property type="match status" value="1"/>
</dbReference>
<dbReference type="InterPro" id="IPR030374">
    <property type="entry name" value="PABS"/>
</dbReference>
<feature type="domain" description="PABS" evidence="6">
    <location>
        <begin position="323"/>
        <end position="447"/>
    </location>
</feature>
<feature type="transmembrane region" description="Helical" evidence="5">
    <location>
        <begin position="72"/>
        <end position="99"/>
    </location>
</feature>
<evidence type="ECO:0000259" key="6">
    <source>
        <dbReference type="PROSITE" id="PS51006"/>
    </source>
</evidence>
<evidence type="ECO:0000256" key="3">
    <source>
        <dbReference type="ARBA" id="ARBA00023115"/>
    </source>
</evidence>
<dbReference type="STRING" id="1058.SAMN05421783_11494"/>
<dbReference type="RefSeq" id="WP_093033886.1">
    <property type="nucleotide sequence ID" value="NZ_FNNZ01000014.1"/>
</dbReference>
<dbReference type="SUPFAM" id="SSF53335">
    <property type="entry name" value="S-adenosyl-L-methionine-dependent methyltransferases"/>
    <property type="match status" value="1"/>
</dbReference>
<evidence type="ECO:0000313" key="8">
    <source>
        <dbReference type="Proteomes" id="UP000198816"/>
    </source>
</evidence>
<feature type="transmembrane region" description="Helical" evidence="5">
    <location>
        <begin position="111"/>
        <end position="139"/>
    </location>
</feature>
<feature type="transmembrane region" description="Helical" evidence="5">
    <location>
        <begin position="7"/>
        <end position="28"/>
    </location>
</feature>
<dbReference type="Gene3D" id="3.40.50.150">
    <property type="entry name" value="Vaccinia Virus protein VP39"/>
    <property type="match status" value="1"/>
</dbReference>
<dbReference type="InterPro" id="IPR029063">
    <property type="entry name" value="SAM-dependent_MTases_sf"/>
</dbReference>
<dbReference type="NCBIfam" id="NF037959">
    <property type="entry name" value="MFS_SpdSyn"/>
    <property type="match status" value="1"/>
</dbReference>
<keyword evidence="5" id="KW-0472">Membrane</keyword>
<accession>A0A1H2Z253</accession>
<dbReference type="EMBL" id="FNNZ01000014">
    <property type="protein sequence ID" value="SDX11500.1"/>
    <property type="molecule type" value="Genomic_DNA"/>
</dbReference>
<gene>
    <name evidence="7" type="ORF">SAMN05421783_11494</name>
</gene>
<proteinExistence type="inferred from homology"/>
<reference evidence="8" key="1">
    <citation type="submission" date="2016-10" db="EMBL/GenBank/DDBJ databases">
        <authorList>
            <person name="Varghese N."/>
            <person name="Submissions S."/>
        </authorList>
    </citation>
    <scope>NUCLEOTIDE SEQUENCE [LARGE SCALE GENOMIC DNA]</scope>
    <source>
        <strain evidence="8">DSM 217</strain>
    </source>
</reference>